<keyword evidence="1" id="KW-1133">Transmembrane helix</keyword>
<accession>A0A0V0XX75</accession>
<evidence type="ECO:0000313" key="3">
    <source>
        <dbReference type="Proteomes" id="UP000054815"/>
    </source>
</evidence>
<proteinExistence type="predicted"/>
<keyword evidence="1" id="KW-0472">Membrane</keyword>
<feature type="transmembrane region" description="Helical" evidence="1">
    <location>
        <begin position="37"/>
        <end position="58"/>
    </location>
</feature>
<dbReference type="EMBL" id="JYDU01000108">
    <property type="protein sequence ID" value="KRX92573.1"/>
    <property type="molecule type" value="Genomic_DNA"/>
</dbReference>
<evidence type="ECO:0000256" key="1">
    <source>
        <dbReference type="SAM" id="Phobius"/>
    </source>
</evidence>
<comment type="caution">
    <text evidence="2">The sequence shown here is derived from an EMBL/GenBank/DDBJ whole genome shotgun (WGS) entry which is preliminary data.</text>
</comment>
<reference evidence="2 3" key="1">
    <citation type="submission" date="2015-01" db="EMBL/GenBank/DDBJ databases">
        <title>Evolution of Trichinella species and genotypes.</title>
        <authorList>
            <person name="Korhonen P.K."/>
            <person name="Edoardo P."/>
            <person name="Giuseppe L.R."/>
            <person name="Gasser R.B."/>
        </authorList>
    </citation>
    <scope>NUCLEOTIDE SEQUENCE [LARGE SCALE GENOMIC DNA]</scope>
    <source>
        <strain evidence="2">ISS141</strain>
    </source>
</reference>
<keyword evidence="1" id="KW-0812">Transmembrane</keyword>
<dbReference type="AlphaFoldDB" id="A0A0V0XX75"/>
<evidence type="ECO:0000313" key="2">
    <source>
        <dbReference type="EMBL" id="KRX92573.1"/>
    </source>
</evidence>
<name>A0A0V0XX75_TRIPS</name>
<organism evidence="2 3">
    <name type="scientific">Trichinella pseudospiralis</name>
    <name type="common">Parasitic roundworm</name>
    <dbReference type="NCBI Taxonomy" id="6337"/>
    <lineage>
        <taxon>Eukaryota</taxon>
        <taxon>Metazoa</taxon>
        <taxon>Ecdysozoa</taxon>
        <taxon>Nematoda</taxon>
        <taxon>Enoplea</taxon>
        <taxon>Dorylaimia</taxon>
        <taxon>Trichinellida</taxon>
        <taxon>Trichinellidae</taxon>
        <taxon>Trichinella</taxon>
    </lineage>
</organism>
<sequence length="77" mass="8727">MDDGCAMSNERPSLLIGGSLSLPLILFVETDAKQHCLLIKLVFFLPFYKSASTVFVIINQFKKFNRQASDYNQPLRS</sequence>
<protein>
    <submittedName>
        <fullName evidence="2">Uncharacterized protein</fullName>
    </submittedName>
</protein>
<gene>
    <name evidence="2" type="ORF">T4E_8876</name>
</gene>
<dbReference type="Proteomes" id="UP000054815">
    <property type="component" value="Unassembled WGS sequence"/>
</dbReference>